<dbReference type="Proteomes" id="UP000059680">
    <property type="component" value="Chromosome 1"/>
</dbReference>
<accession>A0A0P0UZB6</accession>
<dbReference type="EMBL" id="AP014957">
    <property type="protein sequence ID" value="BAS70901.1"/>
    <property type="molecule type" value="Genomic_DNA"/>
</dbReference>
<reference evidence="2 3" key="2">
    <citation type="journal article" date="2013" name="Plant Cell Physiol.">
        <title>Rice Annotation Project Database (RAP-DB): an integrative and interactive database for rice genomics.</title>
        <authorList>
            <person name="Sakai H."/>
            <person name="Lee S.S."/>
            <person name="Tanaka T."/>
            <person name="Numa H."/>
            <person name="Kim J."/>
            <person name="Kawahara Y."/>
            <person name="Wakimoto H."/>
            <person name="Yang C.C."/>
            <person name="Iwamoto M."/>
            <person name="Abe T."/>
            <person name="Yamada Y."/>
            <person name="Muto A."/>
            <person name="Inokuchi H."/>
            <person name="Ikemura T."/>
            <person name="Matsumoto T."/>
            <person name="Sasaki T."/>
            <person name="Itoh T."/>
        </authorList>
    </citation>
    <scope>NUCLEOTIDE SEQUENCE [LARGE SCALE GENOMIC DNA]</scope>
    <source>
        <strain evidence="3">cv. Nipponbare</strain>
    </source>
</reference>
<name>A0A0P0UZB6_ORYSJ</name>
<evidence type="ECO:0000313" key="2">
    <source>
        <dbReference type="EMBL" id="BAS70901.1"/>
    </source>
</evidence>
<dbReference type="Gramene" id="Os01t0200350-00">
    <property type="protein sequence ID" value="Os01t0200350-00"/>
    <property type="gene ID" value="Os01g0200350"/>
</dbReference>
<evidence type="ECO:0000256" key="1">
    <source>
        <dbReference type="SAM" id="MobiDB-lite"/>
    </source>
</evidence>
<keyword evidence="3" id="KW-1185">Reference proteome</keyword>
<evidence type="ECO:0000313" key="3">
    <source>
        <dbReference type="Proteomes" id="UP000059680"/>
    </source>
</evidence>
<proteinExistence type="predicted"/>
<gene>
    <name evidence="2" type="ordered locus">Os01g0200350</name>
    <name evidence="2" type="ORF">OSNPB_010200350</name>
</gene>
<organism evidence="2 3">
    <name type="scientific">Oryza sativa subsp. japonica</name>
    <name type="common">Rice</name>
    <dbReference type="NCBI Taxonomy" id="39947"/>
    <lineage>
        <taxon>Eukaryota</taxon>
        <taxon>Viridiplantae</taxon>
        <taxon>Streptophyta</taxon>
        <taxon>Embryophyta</taxon>
        <taxon>Tracheophyta</taxon>
        <taxon>Spermatophyta</taxon>
        <taxon>Magnoliopsida</taxon>
        <taxon>Liliopsida</taxon>
        <taxon>Poales</taxon>
        <taxon>Poaceae</taxon>
        <taxon>BOP clade</taxon>
        <taxon>Oryzoideae</taxon>
        <taxon>Oryzeae</taxon>
        <taxon>Oryzinae</taxon>
        <taxon>Oryza</taxon>
        <taxon>Oryza sativa</taxon>
    </lineage>
</organism>
<sequence>MSWSATRVVSSMSRPDWFANVNTGIAYMKNQMVKWCVTLSTLSENFLTDMNCITQAAAKPQTCSSGKSIWAASPPPESPVRAARRRRRRREGRGGRTRAPRRSSAPTR</sequence>
<feature type="region of interest" description="Disordered" evidence="1">
    <location>
        <begin position="63"/>
        <end position="108"/>
    </location>
</feature>
<reference evidence="2 3" key="3">
    <citation type="journal article" date="2013" name="Rice">
        <title>Improvement of the Oryza sativa Nipponbare reference genome using next generation sequence and optical map data.</title>
        <authorList>
            <person name="Kawahara Y."/>
            <person name="de la Bastide M."/>
            <person name="Hamilton J.P."/>
            <person name="Kanamori H."/>
            <person name="McCombie W.R."/>
            <person name="Ouyang S."/>
            <person name="Schwartz D.C."/>
            <person name="Tanaka T."/>
            <person name="Wu J."/>
            <person name="Zhou S."/>
            <person name="Childs K.L."/>
            <person name="Davidson R.M."/>
            <person name="Lin H."/>
            <person name="Quesada-Ocampo L."/>
            <person name="Vaillancourt B."/>
            <person name="Sakai H."/>
            <person name="Lee S.S."/>
            <person name="Kim J."/>
            <person name="Numa H."/>
            <person name="Itoh T."/>
            <person name="Buell C.R."/>
            <person name="Matsumoto T."/>
        </authorList>
    </citation>
    <scope>NUCLEOTIDE SEQUENCE [LARGE SCALE GENOMIC DNA]</scope>
    <source>
        <strain evidence="3">cv. Nipponbare</strain>
    </source>
</reference>
<dbReference type="PaxDb" id="39947-A0A0P0UZB6"/>
<dbReference type="InParanoid" id="A0A0P0UZB6"/>
<protein>
    <submittedName>
        <fullName evidence="2">Os01g0200350 protein</fullName>
    </submittedName>
</protein>
<feature type="compositionally biased region" description="Basic residues" evidence="1">
    <location>
        <begin position="82"/>
        <end position="101"/>
    </location>
</feature>
<dbReference type="AlphaFoldDB" id="A0A0P0UZB6"/>
<reference evidence="3" key="1">
    <citation type="journal article" date="2005" name="Nature">
        <title>The map-based sequence of the rice genome.</title>
        <authorList>
            <consortium name="International rice genome sequencing project (IRGSP)"/>
            <person name="Matsumoto T."/>
            <person name="Wu J."/>
            <person name="Kanamori H."/>
            <person name="Katayose Y."/>
            <person name="Fujisawa M."/>
            <person name="Namiki N."/>
            <person name="Mizuno H."/>
            <person name="Yamamoto K."/>
            <person name="Antonio B.A."/>
            <person name="Baba T."/>
            <person name="Sakata K."/>
            <person name="Nagamura Y."/>
            <person name="Aoki H."/>
            <person name="Arikawa K."/>
            <person name="Arita K."/>
            <person name="Bito T."/>
            <person name="Chiden Y."/>
            <person name="Fujitsuka N."/>
            <person name="Fukunaka R."/>
            <person name="Hamada M."/>
            <person name="Harada C."/>
            <person name="Hayashi A."/>
            <person name="Hijishita S."/>
            <person name="Honda M."/>
            <person name="Hosokawa S."/>
            <person name="Ichikawa Y."/>
            <person name="Idonuma A."/>
            <person name="Iijima M."/>
            <person name="Ikeda M."/>
            <person name="Ikeno M."/>
            <person name="Ito K."/>
            <person name="Ito S."/>
            <person name="Ito T."/>
            <person name="Ito Y."/>
            <person name="Ito Y."/>
            <person name="Iwabuchi A."/>
            <person name="Kamiya K."/>
            <person name="Karasawa W."/>
            <person name="Kurita K."/>
            <person name="Katagiri S."/>
            <person name="Kikuta A."/>
            <person name="Kobayashi H."/>
            <person name="Kobayashi N."/>
            <person name="Machita K."/>
            <person name="Maehara T."/>
            <person name="Masukawa M."/>
            <person name="Mizubayashi T."/>
            <person name="Mukai Y."/>
            <person name="Nagasaki H."/>
            <person name="Nagata Y."/>
            <person name="Naito S."/>
            <person name="Nakashima M."/>
            <person name="Nakama Y."/>
            <person name="Nakamichi Y."/>
            <person name="Nakamura M."/>
            <person name="Meguro A."/>
            <person name="Negishi M."/>
            <person name="Ohta I."/>
            <person name="Ohta T."/>
            <person name="Okamoto M."/>
            <person name="Ono N."/>
            <person name="Saji S."/>
            <person name="Sakaguchi M."/>
            <person name="Sakai K."/>
            <person name="Shibata M."/>
            <person name="Shimokawa T."/>
            <person name="Song J."/>
            <person name="Takazaki Y."/>
            <person name="Terasawa K."/>
            <person name="Tsugane M."/>
            <person name="Tsuji K."/>
            <person name="Ueda S."/>
            <person name="Waki K."/>
            <person name="Yamagata H."/>
            <person name="Yamamoto M."/>
            <person name="Yamamoto S."/>
            <person name="Yamane H."/>
            <person name="Yoshiki S."/>
            <person name="Yoshihara R."/>
            <person name="Yukawa K."/>
            <person name="Zhong H."/>
            <person name="Yano M."/>
            <person name="Yuan Q."/>
            <person name="Ouyang S."/>
            <person name="Liu J."/>
            <person name="Jones K.M."/>
            <person name="Gansberger K."/>
            <person name="Moffat K."/>
            <person name="Hill J."/>
            <person name="Bera J."/>
            <person name="Fadrosh D."/>
            <person name="Jin S."/>
            <person name="Johri S."/>
            <person name="Kim M."/>
            <person name="Overton L."/>
            <person name="Reardon M."/>
            <person name="Tsitrin T."/>
            <person name="Vuong H."/>
            <person name="Weaver B."/>
            <person name="Ciecko A."/>
            <person name="Tallon L."/>
            <person name="Jackson J."/>
            <person name="Pai G."/>
            <person name="Aken S.V."/>
            <person name="Utterback T."/>
            <person name="Reidmuller S."/>
            <person name="Feldblyum T."/>
            <person name="Hsiao J."/>
            <person name="Zismann V."/>
            <person name="Iobst S."/>
            <person name="de Vazeille A.R."/>
            <person name="Buell C.R."/>
            <person name="Ying K."/>
            <person name="Li Y."/>
            <person name="Lu T."/>
            <person name="Huang Y."/>
            <person name="Zhao Q."/>
            <person name="Feng Q."/>
            <person name="Zhang L."/>
            <person name="Zhu J."/>
            <person name="Weng Q."/>
            <person name="Mu J."/>
            <person name="Lu Y."/>
            <person name="Fan D."/>
            <person name="Liu Y."/>
            <person name="Guan J."/>
            <person name="Zhang Y."/>
            <person name="Yu S."/>
            <person name="Liu X."/>
            <person name="Zhang Y."/>
            <person name="Hong G."/>
            <person name="Han B."/>
            <person name="Choisne N."/>
            <person name="Demange N."/>
            <person name="Orjeda G."/>
            <person name="Samain S."/>
            <person name="Cattolico L."/>
            <person name="Pelletier E."/>
            <person name="Couloux A."/>
            <person name="Segurens B."/>
            <person name="Wincker P."/>
            <person name="D'Hont A."/>
            <person name="Scarpelli C."/>
            <person name="Weissenbach J."/>
            <person name="Salanoubat M."/>
            <person name="Quetier F."/>
            <person name="Yu Y."/>
            <person name="Kim H.R."/>
            <person name="Rambo T."/>
            <person name="Currie J."/>
            <person name="Collura K."/>
            <person name="Luo M."/>
            <person name="Yang T."/>
            <person name="Ammiraju J.S.S."/>
            <person name="Engler F."/>
            <person name="Soderlund C."/>
            <person name="Wing R.A."/>
            <person name="Palmer L.E."/>
            <person name="de la Bastide M."/>
            <person name="Spiegel L."/>
            <person name="Nascimento L."/>
            <person name="Zutavern T."/>
            <person name="O'Shaughnessy A."/>
            <person name="Dike S."/>
            <person name="Dedhia N."/>
            <person name="Preston R."/>
            <person name="Balija V."/>
            <person name="McCombie W.R."/>
            <person name="Chow T."/>
            <person name="Chen H."/>
            <person name="Chung M."/>
            <person name="Chen C."/>
            <person name="Shaw J."/>
            <person name="Wu H."/>
            <person name="Hsiao K."/>
            <person name="Chao Y."/>
            <person name="Chu M."/>
            <person name="Cheng C."/>
            <person name="Hour A."/>
            <person name="Lee P."/>
            <person name="Lin S."/>
            <person name="Lin Y."/>
            <person name="Liou J."/>
            <person name="Liu S."/>
            <person name="Hsing Y."/>
            <person name="Raghuvanshi S."/>
            <person name="Mohanty A."/>
            <person name="Bharti A.K."/>
            <person name="Gaur A."/>
            <person name="Gupta V."/>
            <person name="Kumar D."/>
            <person name="Ravi V."/>
            <person name="Vij S."/>
            <person name="Kapur A."/>
            <person name="Khurana P."/>
            <person name="Khurana P."/>
            <person name="Khurana J.P."/>
            <person name="Tyagi A.K."/>
            <person name="Gaikwad K."/>
            <person name="Singh A."/>
            <person name="Dalal V."/>
            <person name="Srivastava S."/>
            <person name="Dixit A."/>
            <person name="Pal A.K."/>
            <person name="Ghazi I.A."/>
            <person name="Yadav M."/>
            <person name="Pandit A."/>
            <person name="Bhargava A."/>
            <person name="Sureshbabu K."/>
            <person name="Batra K."/>
            <person name="Sharma T.R."/>
            <person name="Mohapatra T."/>
            <person name="Singh N.K."/>
            <person name="Messing J."/>
            <person name="Nelson A.B."/>
            <person name="Fuks G."/>
            <person name="Kavchok S."/>
            <person name="Keizer G."/>
            <person name="Linton E."/>
            <person name="Llaca V."/>
            <person name="Song R."/>
            <person name="Tanyolac B."/>
            <person name="Young S."/>
            <person name="Ho-Il K."/>
            <person name="Hahn J.H."/>
            <person name="Sangsakoo G."/>
            <person name="Vanavichit A."/>
            <person name="de Mattos Luiz.A.T."/>
            <person name="Zimmer P.D."/>
            <person name="Malone G."/>
            <person name="Dellagostin O."/>
            <person name="de Oliveira A.C."/>
            <person name="Bevan M."/>
            <person name="Bancroft I."/>
            <person name="Minx P."/>
            <person name="Cordum H."/>
            <person name="Wilson R."/>
            <person name="Cheng Z."/>
            <person name="Jin W."/>
            <person name="Jiang J."/>
            <person name="Leong S.A."/>
            <person name="Iwama H."/>
            <person name="Gojobori T."/>
            <person name="Itoh T."/>
            <person name="Niimura Y."/>
            <person name="Fujii Y."/>
            <person name="Habara T."/>
            <person name="Sakai H."/>
            <person name="Sato Y."/>
            <person name="Wilson G."/>
            <person name="Kumar K."/>
            <person name="McCouch S."/>
            <person name="Juretic N."/>
            <person name="Hoen D."/>
            <person name="Wright S."/>
            <person name="Bruskiewich R."/>
            <person name="Bureau T."/>
            <person name="Miyao A."/>
            <person name="Hirochika H."/>
            <person name="Nishikawa T."/>
            <person name="Kadowaki K."/>
            <person name="Sugiura M."/>
            <person name="Burr B."/>
            <person name="Sasaki T."/>
        </authorList>
    </citation>
    <scope>NUCLEOTIDE SEQUENCE [LARGE SCALE GENOMIC DNA]</scope>
    <source>
        <strain evidence="3">cv. Nipponbare</strain>
    </source>
</reference>